<dbReference type="PANTHER" id="PTHR47634:SF4">
    <property type="entry name" value="SRSF PROTEIN KINASE 1"/>
    <property type="match status" value="1"/>
</dbReference>
<feature type="compositionally biased region" description="Basic and acidic residues" evidence="9">
    <location>
        <begin position="166"/>
        <end position="178"/>
    </location>
</feature>
<feature type="non-terminal residue" evidence="11">
    <location>
        <position position="1"/>
    </location>
</feature>
<keyword evidence="3" id="KW-0808">Transferase</keyword>
<keyword evidence="12" id="KW-1185">Reference proteome</keyword>
<evidence type="ECO:0000256" key="6">
    <source>
        <dbReference type="ARBA" id="ARBA00022840"/>
    </source>
</evidence>
<dbReference type="SUPFAM" id="SSF56112">
    <property type="entry name" value="Protein kinase-like (PK-like)"/>
    <property type="match status" value="1"/>
</dbReference>
<name>A0ABV0MHD3_9TELE</name>
<dbReference type="SMART" id="SM00220">
    <property type="entry name" value="S_TKc"/>
    <property type="match status" value="1"/>
</dbReference>
<dbReference type="PROSITE" id="PS50011">
    <property type="entry name" value="PROTEIN_KINASE_DOM"/>
    <property type="match status" value="1"/>
</dbReference>
<keyword evidence="5" id="KW-0418">Kinase</keyword>
<accession>A0ABV0MHD3</accession>
<sequence>EKRFVAMKVVKSAEHYTETALDEIKLLKSVRNTDPRDPSREKVVQLLDDFKISGMNGTHVCMVFEVLGYHLLKWIIKSNYQGLPQPCVKSIIRQVLQGLDYLHTKCKIIHTDIKPENILLTVNEPYIKKMAAEATQWQKSGGPPPSGSAADSTPDEQPLLTPQNGKKAEGASGDENRMEINCNGHSSIPESKDSSETHGTKQSAEEQEDQQNANQPENNAETPDTLCNKEKHETSHASAGEPEPRLQQLPASLSPDATVEPNDGEGERKKMEDMDTQVENKGGSEEEDNQSG</sequence>
<keyword evidence="2" id="KW-0723">Serine/threonine-protein kinase</keyword>
<dbReference type="EMBL" id="JAHRIO010000860">
    <property type="protein sequence ID" value="MEQ2158506.1"/>
    <property type="molecule type" value="Genomic_DNA"/>
</dbReference>
<reference evidence="11 12" key="1">
    <citation type="submission" date="2021-06" db="EMBL/GenBank/DDBJ databases">
        <authorList>
            <person name="Palmer J.M."/>
        </authorList>
    </citation>
    <scope>NUCLEOTIDE SEQUENCE [LARGE SCALE GENOMIC DNA]</scope>
    <source>
        <strain evidence="11 12">GA_2019</strain>
        <tissue evidence="11">Muscle</tissue>
    </source>
</reference>
<evidence type="ECO:0000256" key="9">
    <source>
        <dbReference type="SAM" id="MobiDB-lite"/>
    </source>
</evidence>
<evidence type="ECO:0000256" key="7">
    <source>
        <dbReference type="ARBA" id="ARBA00047899"/>
    </source>
</evidence>
<dbReference type="EC" id="2.7.11.1" evidence="1"/>
<feature type="compositionally biased region" description="Basic and acidic residues" evidence="9">
    <location>
        <begin position="190"/>
        <end position="199"/>
    </location>
</feature>
<evidence type="ECO:0000256" key="2">
    <source>
        <dbReference type="ARBA" id="ARBA00022527"/>
    </source>
</evidence>
<dbReference type="PROSITE" id="PS00108">
    <property type="entry name" value="PROTEIN_KINASE_ST"/>
    <property type="match status" value="1"/>
</dbReference>
<dbReference type="InterPro" id="IPR008271">
    <property type="entry name" value="Ser/Thr_kinase_AS"/>
</dbReference>
<evidence type="ECO:0000256" key="4">
    <source>
        <dbReference type="ARBA" id="ARBA00022741"/>
    </source>
</evidence>
<organism evidence="11 12">
    <name type="scientific">Goodea atripinnis</name>
    <dbReference type="NCBI Taxonomy" id="208336"/>
    <lineage>
        <taxon>Eukaryota</taxon>
        <taxon>Metazoa</taxon>
        <taxon>Chordata</taxon>
        <taxon>Craniata</taxon>
        <taxon>Vertebrata</taxon>
        <taxon>Euteleostomi</taxon>
        <taxon>Actinopterygii</taxon>
        <taxon>Neopterygii</taxon>
        <taxon>Teleostei</taxon>
        <taxon>Neoteleostei</taxon>
        <taxon>Acanthomorphata</taxon>
        <taxon>Ovalentaria</taxon>
        <taxon>Atherinomorphae</taxon>
        <taxon>Cyprinodontiformes</taxon>
        <taxon>Goodeidae</taxon>
        <taxon>Goodea</taxon>
    </lineage>
</organism>
<evidence type="ECO:0000256" key="8">
    <source>
        <dbReference type="ARBA" id="ARBA00048679"/>
    </source>
</evidence>
<proteinExistence type="predicted"/>
<comment type="catalytic activity">
    <reaction evidence="8">
        <text>L-seryl-[protein] + ATP = O-phospho-L-seryl-[protein] + ADP + H(+)</text>
        <dbReference type="Rhea" id="RHEA:17989"/>
        <dbReference type="Rhea" id="RHEA-COMP:9863"/>
        <dbReference type="Rhea" id="RHEA-COMP:11604"/>
        <dbReference type="ChEBI" id="CHEBI:15378"/>
        <dbReference type="ChEBI" id="CHEBI:29999"/>
        <dbReference type="ChEBI" id="CHEBI:30616"/>
        <dbReference type="ChEBI" id="CHEBI:83421"/>
        <dbReference type="ChEBI" id="CHEBI:456216"/>
        <dbReference type="EC" id="2.7.11.1"/>
    </reaction>
</comment>
<feature type="region of interest" description="Disordered" evidence="9">
    <location>
        <begin position="134"/>
        <end position="292"/>
    </location>
</feature>
<dbReference type="Gene3D" id="1.10.510.10">
    <property type="entry name" value="Transferase(Phosphotransferase) domain 1"/>
    <property type="match status" value="1"/>
</dbReference>
<dbReference type="Proteomes" id="UP001476798">
    <property type="component" value="Unassembled WGS sequence"/>
</dbReference>
<keyword evidence="4" id="KW-0547">Nucleotide-binding</keyword>
<evidence type="ECO:0000256" key="1">
    <source>
        <dbReference type="ARBA" id="ARBA00012513"/>
    </source>
</evidence>
<evidence type="ECO:0000313" key="11">
    <source>
        <dbReference type="EMBL" id="MEQ2158506.1"/>
    </source>
</evidence>
<evidence type="ECO:0000256" key="3">
    <source>
        <dbReference type="ARBA" id="ARBA00022679"/>
    </source>
</evidence>
<evidence type="ECO:0000313" key="12">
    <source>
        <dbReference type="Proteomes" id="UP001476798"/>
    </source>
</evidence>
<dbReference type="PANTHER" id="PTHR47634">
    <property type="entry name" value="PROTEIN KINASE DOMAIN-CONTAINING PROTEIN-RELATED"/>
    <property type="match status" value="1"/>
</dbReference>
<dbReference type="InterPro" id="IPR000719">
    <property type="entry name" value="Prot_kinase_dom"/>
</dbReference>
<dbReference type="Gene3D" id="3.30.200.20">
    <property type="entry name" value="Phosphorylase Kinase, domain 1"/>
    <property type="match status" value="1"/>
</dbReference>
<comment type="catalytic activity">
    <reaction evidence="7">
        <text>L-threonyl-[protein] + ATP = O-phospho-L-threonyl-[protein] + ADP + H(+)</text>
        <dbReference type="Rhea" id="RHEA:46608"/>
        <dbReference type="Rhea" id="RHEA-COMP:11060"/>
        <dbReference type="Rhea" id="RHEA-COMP:11605"/>
        <dbReference type="ChEBI" id="CHEBI:15378"/>
        <dbReference type="ChEBI" id="CHEBI:30013"/>
        <dbReference type="ChEBI" id="CHEBI:30616"/>
        <dbReference type="ChEBI" id="CHEBI:61977"/>
        <dbReference type="ChEBI" id="CHEBI:456216"/>
        <dbReference type="EC" id="2.7.11.1"/>
    </reaction>
</comment>
<gene>
    <name evidence="11" type="ORF">GOODEAATRI_013054</name>
</gene>
<dbReference type="InterPro" id="IPR011009">
    <property type="entry name" value="Kinase-like_dom_sf"/>
</dbReference>
<comment type="caution">
    <text evidence="11">The sequence shown here is derived from an EMBL/GenBank/DDBJ whole genome shotgun (WGS) entry which is preliminary data.</text>
</comment>
<protein>
    <recommendedName>
        <fullName evidence="1">non-specific serine/threonine protein kinase</fullName>
        <ecNumber evidence="1">2.7.11.1</ecNumber>
    </recommendedName>
</protein>
<feature type="compositionally biased region" description="Low complexity" evidence="9">
    <location>
        <begin position="210"/>
        <end position="221"/>
    </location>
</feature>
<dbReference type="InterPro" id="IPR051334">
    <property type="entry name" value="SRPK"/>
</dbReference>
<evidence type="ECO:0000259" key="10">
    <source>
        <dbReference type="PROSITE" id="PS50011"/>
    </source>
</evidence>
<evidence type="ECO:0000256" key="5">
    <source>
        <dbReference type="ARBA" id="ARBA00022777"/>
    </source>
</evidence>
<dbReference type="Pfam" id="PF00069">
    <property type="entry name" value="Pkinase"/>
    <property type="match status" value="1"/>
</dbReference>
<keyword evidence="6" id="KW-0067">ATP-binding</keyword>
<feature type="domain" description="Protein kinase" evidence="10">
    <location>
        <begin position="1"/>
        <end position="292"/>
    </location>
</feature>